<evidence type="ECO:0000256" key="1">
    <source>
        <dbReference type="ARBA" id="ARBA00004651"/>
    </source>
</evidence>
<evidence type="ECO:0000313" key="9">
    <source>
        <dbReference type="EMBL" id="SOD66067.1"/>
    </source>
</evidence>
<feature type="transmembrane region" description="Helical" evidence="8">
    <location>
        <begin position="6"/>
        <end position="29"/>
    </location>
</feature>
<keyword evidence="10" id="KW-1185">Reference proteome</keyword>
<keyword evidence="6 8" id="KW-1133">Transmembrane helix</keyword>
<sequence>MDSIYITQVLIFAVAATLHGITGMGFPMVGTTSLSFIMPLPQAIAMMILPSLVMNIMVLLAGKTPHLWQELWAYCRQYWRLIVMSAVGSAVGVWLLLWLPAQYVYAMMALLTFYYAIHGYAQLNHWVKPLAIPTHGGSMLFFGFVSGVAGGASNAMSPLVLMYLFAHTQNKHEIAKVSNLCYLVGKVVQLLLLQKHFAHFDANATQIMVWLTVVSVFFVYVGAKCRDKLGQVFFKKLIYFILLILSLKIAHSAFQAAFFTNS</sequence>
<dbReference type="InterPro" id="IPR052017">
    <property type="entry name" value="TSUP"/>
</dbReference>
<dbReference type="AlphaFoldDB" id="A0A286E583"/>
<keyword evidence="7 8" id="KW-0472">Membrane</keyword>
<evidence type="ECO:0000256" key="5">
    <source>
        <dbReference type="ARBA" id="ARBA00022692"/>
    </source>
</evidence>
<evidence type="ECO:0000256" key="4">
    <source>
        <dbReference type="ARBA" id="ARBA00022475"/>
    </source>
</evidence>
<dbReference type="InterPro" id="IPR002781">
    <property type="entry name" value="TM_pro_TauE-like"/>
</dbReference>
<dbReference type="OrthoDB" id="6656470at2"/>
<feature type="transmembrane region" description="Helical" evidence="8">
    <location>
        <begin position="104"/>
        <end position="121"/>
    </location>
</feature>
<dbReference type="Pfam" id="PF01925">
    <property type="entry name" value="TauE"/>
    <property type="match status" value="1"/>
</dbReference>
<dbReference type="EMBL" id="OCNF01000003">
    <property type="protein sequence ID" value="SOD66067.1"/>
    <property type="molecule type" value="Genomic_DNA"/>
</dbReference>
<feature type="transmembrane region" description="Helical" evidence="8">
    <location>
        <begin position="141"/>
        <end position="165"/>
    </location>
</feature>
<dbReference type="PANTHER" id="PTHR30269">
    <property type="entry name" value="TRANSMEMBRANE PROTEIN YFCA"/>
    <property type="match status" value="1"/>
</dbReference>
<feature type="transmembrane region" description="Helical" evidence="8">
    <location>
        <begin position="207"/>
        <end position="225"/>
    </location>
</feature>
<organism evidence="9 10">
    <name type="scientific">Alysiella filiformis DSM 16848</name>
    <dbReference type="NCBI Taxonomy" id="1120981"/>
    <lineage>
        <taxon>Bacteria</taxon>
        <taxon>Pseudomonadati</taxon>
        <taxon>Pseudomonadota</taxon>
        <taxon>Betaproteobacteria</taxon>
        <taxon>Neisseriales</taxon>
        <taxon>Neisseriaceae</taxon>
        <taxon>Alysiella</taxon>
    </lineage>
</organism>
<feature type="transmembrane region" description="Helical" evidence="8">
    <location>
        <begin position="237"/>
        <end position="259"/>
    </location>
</feature>
<dbReference type="GO" id="GO:0005886">
    <property type="term" value="C:plasma membrane"/>
    <property type="evidence" value="ECO:0007669"/>
    <property type="project" value="UniProtKB-SubCell"/>
</dbReference>
<evidence type="ECO:0000313" key="10">
    <source>
        <dbReference type="Proteomes" id="UP000219669"/>
    </source>
</evidence>
<feature type="transmembrane region" description="Helical" evidence="8">
    <location>
        <begin position="36"/>
        <end position="58"/>
    </location>
</feature>
<keyword evidence="3" id="KW-0813">Transport</keyword>
<keyword evidence="4 8" id="KW-1003">Cell membrane</keyword>
<comment type="subcellular location">
    <subcellularLocation>
        <location evidence="1 8">Cell membrane</location>
        <topology evidence="1 8">Multi-pass membrane protein</topology>
    </subcellularLocation>
</comment>
<evidence type="ECO:0000256" key="8">
    <source>
        <dbReference type="RuleBase" id="RU363041"/>
    </source>
</evidence>
<name>A0A286E583_9NEIS</name>
<accession>A0A286E583</accession>
<evidence type="ECO:0000256" key="6">
    <source>
        <dbReference type="ARBA" id="ARBA00022989"/>
    </source>
</evidence>
<evidence type="ECO:0000256" key="3">
    <source>
        <dbReference type="ARBA" id="ARBA00022448"/>
    </source>
</evidence>
<comment type="similarity">
    <text evidence="2 8">Belongs to the 4-toluene sulfonate uptake permease (TSUP) (TC 2.A.102) family.</text>
</comment>
<dbReference type="RefSeq" id="WP_097113571.1">
    <property type="nucleotide sequence ID" value="NZ_CP083931.1"/>
</dbReference>
<dbReference type="PANTHER" id="PTHR30269:SF32">
    <property type="entry name" value="MEMBRANE TRANSPORTER PROTEIN-RELATED"/>
    <property type="match status" value="1"/>
</dbReference>
<keyword evidence="5 8" id="KW-0812">Transmembrane</keyword>
<protein>
    <recommendedName>
        <fullName evidence="8">Probable membrane transporter protein</fullName>
    </recommendedName>
</protein>
<evidence type="ECO:0000256" key="2">
    <source>
        <dbReference type="ARBA" id="ARBA00009142"/>
    </source>
</evidence>
<gene>
    <name evidence="9" type="ORF">SAMN02746062_00487</name>
</gene>
<feature type="transmembrane region" description="Helical" evidence="8">
    <location>
        <begin position="78"/>
        <end position="97"/>
    </location>
</feature>
<dbReference type="Proteomes" id="UP000219669">
    <property type="component" value="Unassembled WGS sequence"/>
</dbReference>
<reference evidence="9 10" key="1">
    <citation type="submission" date="2017-09" db="EMBL/GenBank/DDBJ databases">
        <authorList>
            <person name="Ehlers B."/>
            <person name="Leendertz F.H."/>
        </authorList>
    </citation>
    <scope>NUCLEOTIDE SEQUENCE [LARGE SCALE GENOMIC DNA]</scope>
    <source>
        <strain evidence="9 10">DSM 16848</strain>
    </source>
</reference>
<evidence type="ECO:0000256" key="7">
    <source>
        <dbReference type="ARBA" id="ARBA00023136"/>
    </source>
</evidence>
<proteinExistence type="inferred from homology"/>